<keyword evidence="5 9" id="KW-0812">Transmembrane</keyword>
<feature type="domain" description="Tripartite ATP-independent periplasmic transporters DctQ component" evidence="10">
    <location>
        <begin position="24"/>
        <end position="153"/>
    </location>
</feature>
<feature type="transmembrane region" description="Helical" evidence="9">
    <location>
        <begin position="88"/>
        <end position="109"/>
    </location>
</feature>
<comment type="function">
    <text evidence="9">Part of the tripartite ATP-independent periplasmic (TRAP) transport system.</text>
</comment>
<evidence type="ECO:0000256" key="8">
    <source>
        <dbReference type="ARBA" id="ARBA00038436"/>
    </source>
</evidence>
<evidence type="ECO:0000313" key="11">
    <source>
        <dbReference type="EMBL" id="MBK1780396.1"/>
    </source>
</evidence>
<reference evidence="11 12" key="1">
    <citation type="submission" date="2020-12" db="EMBL/GenBank/DDBJ databases">
        <authorList>
            <person name="Lu T."/>
            <person name="Wang Q."/>
            <person name="Han X."/>
        </authorList>
    </citation>
    <scope>NUCLEOTIDE SEQUENCE [LARGE SCALE GENOMIC DNA]</scope>
    <source>
        <strain evidence="11 12">WQ 585</strain>
    </source>
</reference>
<keyword evidence="12" id="KW-1185">Reference proteome</keyword>
<dbReference type="RefSeq" id="WP_200234107.1">
    <property type="nucleotide sequence ID" value="NZ_JAENGP010000003.1"/>
</dbReference>
<feature type="transmembrane region" description="Helical" evidence="9">
    <location>
        <begin position="48"/>
        <end position="67"/>
    </location>
</feature>
<accession>A0ABS1EA70</accession>
<keyword evidence="4 9" id="KW-0997">Cell inner membrane</keyword>
<feature type="transmembrane region" description="Helical" evidence="9">
    <location>
        <begin position="121"/>
        <end position="147"/>
    </location>
</feature>
<sequence length="161" mass="17970">MFVPTIIYIKRFCQTITAILIAVMVVLVSYVVFERYLLHTAPPWAEELPRVLLVWATFLGGVICTADKSHLTAGITSALIKNPRILHIITYINHLLCIGVLAILVYAGWELTLLTLDDSLPVLGITAGIVYFTLPISCLAMIVIHLLQMVELFNKKHTNKV</sequence>
<keyword evidence="3" id="KW-1003">Cell membrane</keyword>
<evidence type="ECO:0000256" key="6">
    <source>
        <dbReference type="ARBA" id="ARBA00022989"/>
    </source>
</evidence>
<proteinExistence type="inferred from homology"/>
<evidence type="ECO:0000256" key="2">
    <source>
        <dbReference type="ARBA" id="ARBA00022448"/>
    </source>
</evidence>
<dbReference type="InterPro" id="IPR055348">
    <property type="entry name" value="DctQ"/>
</dbReference>
<dbReference type="InterPro" id="IPR007387">
    <property type="entry name" value="TRAP_DctQ"/>
</dbReference>
<evidence type="ECO:0000256" key="9">
    <source>
        <dbReference type="RuleBase" id="RU369079"/>
    </source>
</evidence>
<dbReference type="PANTHER" id="PTHR35011">
    <property type="entry name" value="2,3-DIKETO-L-GULONATE TRAP TRANSPORTER SMALL PERMEASE PROTEIN YIAM"/>
    <property type="match status" value="1"/>
</dbReference>
<feature type="transmembrane region" description="Helical" evidence="9">
    <location>
        <begin position="12"/>
        <end position="33"/>
    </location>
</feature>
<evidence type="ECO:0000256" key="1">
    <source>
        <dbReference type="ARBA" id="ARBA00004429"/>
    </source>
</evidence>
<dbReference type="EMBL" id="JAENGP010000003">
    <property type="protein sequence ID" value="MBK1780396.1"/>
    <property type="molecule type" value="Genomic_DNA"/>
</dbReference>
<keyword evidence="2 9" id="KW-0813">Transport</keyword>
<comment type="similarity">
    <text evidence="8 9">Belongs to the TRAP transporter small permease family.</text>
</comment>
<dbReference type="Proteomes" id="UP000635316">
    <property type="component" value="Unassembled WGS sequence"/>
</dbReference>
<keyword evidence="7 9" id="KW-0472">Membrane</keyword>
<keyword evidence="6 9" id="KW-1133">Transmembrane helix</keyword>
<name>A0ABS1EA70_9BURK</name>
<comment type="caution">
    <text evidence="11">The sequence shown here is derived from an EMBL/GenBank/DDBJ whole genome shotgun (WGS) entry which is preliminary data.</text>
</comment>
<organism evidence="11 12">
    <name type="scientific">Advenella mandrilli</name>
    <dbReference type="NCBI Taxonomy" id="2800330"/>
    <lineage>
        <taxon>Bacteria</taxon>
        <taxon>Pseudomonadati</taxon>
        <taxon>Pseudomonadota</taxon>
        <taxon>Betaproteobacteria</taxon>
        <taxon>Burkholderiales</taxon>
        <taxon>Alcaligenaceae</taxon>
    </lineage>
</organism>
<protein>
    <recommendedName>
        <fullName evidence="9">TRAP transporter small permease protein</fullName>
    </recommendedName>
</protein>
<evidence type="ECO:0000256" key="7">
    <source>
        <dbReference type="ARBA" id="ARBA00023136"/>
    </source>
</evidence>
<evidence type="ECO:0000313" key="12">
    <source>
        <dbReference type="Proteomes" id="UP000635316"/>
    </source>
</evidence>
<evidence type="ECO:0000256" key="3">
    <source>
        <dbReference type="ARBA" id="ARBA00022475"/>
    </source>
</evidence>
<comment type="subunit">
    <text evidence="9">The complex comprises the extracytoplasmic solute receptor protein and the two transmembrane proteins.</text>
</comment>
<gene>
    <name evidence="11" type="ORF">JHL22_04125</name>
</gene>
<evidence type="ECO:0000256" key="4">
    <source>
        <dbReference type="ARBA" id="ARBA00022519"/>
    </source>
</evidence>
<dbReference type="PANTHER" id="PTHR35011:SF2">
    <property type="entry name" value="2,3-DIKETO-L-GULONATE TRAP TRANSPORTER SMALL PERMEASE PROTEIN YIAM"/>
    <property type="match status" value="1"/>
</dbReference>
<evidence type="ECO:0000256" key="5">
    <source>
        <dbReference type="ARBA" id="ARBA00022692"/>
    </source>
</evidence>
<dbReference type="Pfam" id="PF04290">
    <property type="entry name" value="DctQ"/>
    <property type="match status" value="1"/>
</dbReference>
<evidence type="ECO:0000259" key="10">
    <source>
        <dbReference type="Pfam" id="PF04290"/>
    </source>
</evidence>
<comment type="subcellular location">
    <subcellularLocation>
        <location evidence="1 9">Cell inner membrane</location>
        <topology evidence="1 9">Multi-pass membrane protein</topology>
    </subcellularLocation>
</comment>